<dbReference type="AlphaFoldDB" id="A0AAV7TZF3"/>
<sequence length="75" mass="7987">MKCRPTSADSRWGCRCRRGVNWGGRSPAGFLDRLGEVSRPAGPGLLMGTRVVESLPGGPELVMLQLGPLGLLILN</sequence>
<dbReference type="EMBL" id="JANPWB010000006">
    <property type="protein sequence ID" value="KAJ1181895.1"/>
    <property type="molecule type" value="Genomic_DNA"/>
</dbReference>
<protein>
    <submittedName>
        <fullName evidence="1">Uncharacterized protein</fullName>
    </submittedName>
</protein>
<organism evidence="1 2">
    <name type="scientific">Pleurodeles waltl</name>
    <name type="common">Iberian ribbed newt</name>
    <dbReference type="NCBI Taxonomy" id="8319"/>
    <lineage>
        <taxon>Eukaryota</taxon>
        <taxon>Metazoa</taxon>
        <taxon>Chordata</taxon>
        <taxon>Craniata</taxon>
        <taxon>Vertebrata</taxon>
        <taxon>Euteleostomi</taxon>
        <taxon>Amphibia</taxon>
        <taxon>Batrachia</taxon>
        <taxon>Caudata</taxon>
        <taxon>Salamandroidea</taxon>
        <taxon>Salamandridae</taxon>
        <taxon>Pleurodelinae</taxon>
        <taxon>Pleurodeles</taxon>
    </lineage>
</organism>
<gene>
    <name evidence="1" type="ORF">NDU88_007094</name>
</gene>
<evidence type="ECO:0000313" key="1">
    <source>
        <dbReference type="EMBL" id="KAJ1181895.1"/>
    </source>
</evidence>
<comment type="caution">
    <text evidence="1">The sequence shown here is derived from an EMBL/GenBank/DDBJ whole genome shotgun (WGS) entry which is preliminary data.</text>
</comment>
<dbReference type="Proteomes" id="UP001066276">
    <property type="component" value="Chromosome 3_2"/>
</dbReference>
<keyword evidence="2" id="KW-1185">Reference proteome</keyword>
<evidence type="ECO:0000313" key="2">
    <source>
        <dbReference type="Proteomes" id="UP001066276"/>
    </source>
</evidence>
<name>A0AAV7TZF3_PLEWA</name>
<proteinExistence type="predicted"/>
<accession>A0AAV7TZF3</accession>
<reference evidence="1" key="1">
    <citation type="journal article" date="2022" name="bioRxiv">
        <title>Sequencing and chromosome-scale assembly of the giantPleurodeles waltlgenome.</title>
        <authorList>
            <person name="Brown T."/>
            <person name="Elewa A."/>
            <person name="Iarovenko S."/>
            <person name="Subramanian E."/>
            <person name="Araus A.J."/>
            <person name="Petzold A."/>
            <person name="Susuki M."/>
            <person name="Suzuki K.-i.T."/>
            <person name="Hayashi T."/>
            <person name="Toyoda A."/>
            <person name="Oliveira C."/>
            <person name="Osipova E."/>
            <person name="Leigh N.D."/>
            <person name="Simon A."/>
            <person name="Yun M.H."/>
        </authorList>
    </citation>
    <scope>NUCLEOTIDE SEQUENCE</scope>
    <source>
        <strain evidence="1">20211129_DDA</strain>
        <tissue evidence="1">Liver</tissue>
    </source>
</reference>